<keyword evidence="6 7" id="KW-0234">DNA repair</keyword>
<evidence type="ECO:0000256" key="1">
    <source>
        <dbReference type="ARBA" id="ARBA00005340"/>
    </source>
</evidence>
<dbReference type="InterPro" id="IPR013022">
    <property type="entry name" value="Xyl_isomerase-like_TIM-brl"/>
</dbReference>
<evidence type="ECO:0000259" key="8">
    <source>
        <dbReference type="Pfam" id="PF01261"/>
    </source>
</evidence>
<dbReference type="PANTHER" id="PTHR21445:SF0">
    <property type="entry name" value="APURINIC-APYRIMIDINIC ENDONUCLEASE"/>
    <property type="match status" value="1"/>
</dbReference>
<reference evidence="10" key="1">
    <citation type="submission" date="2014-02" db="EMBL/GenBank/DDBJ databases">
        <title>Complete genome sequence and comparative genomic analysis of the nitrogen-fixing bacterium Leptospirillum ferriphilum YSK.</title>
        <authorList>
            <person name="Guo X."/>
            <person name="Yin H."/>
            <person name="Liang Y."/>
            <person name="Hu Q."/>
            <person name="Ma L."/>
            <person name="Xiao Y."/>
            <person name="Zhang X."/>
            <person name="Qiu G."/>
            <person name="Liu X."/>
        </authorList>
    </citation>
    <scope>NUCLEOTIDE SEQUENCE [LARGE SCALE GENOMIC DNA]</scope>
    <source>
        <strain evidence="10">YSK</strain>
    </source>
</reference>
<dbReference type="InterPro" id="IPR036237">
    <property type="entry name" value="Xyl_isomerase-like_sf"/>
</dbReference>
<dbReference type="HAMAP" id="MF_00152">
    <property type="entry name" value="Nfo"/>
    <property type="match status" value="1"/>
</dbReference>
<dbReference type="PANTHER" id="PTHR21445">
    <property type="entry name" value="ENDONUCLEASE IV ENDODEOXYRIBONUCLEASE IV"/>
    <property type="match status" value="1"/>
</dbReference>
<dbReference type="Gene3D" id="3.20.20.150">
    <property type="entry name" value="Divalent-metal-dependent TIM barrel enzymes"/>
    <property type="match status" value="1"/>
</dbReference>
<evidence type="ECO:0000313" key="10">
    <source>
        <dbReference type="Proteomes" id="UP000027059"/>
    </source>
</evidence>
<dbReference type="GO" id="GO:0003677">
    <property type="term" value="F:DNA binding"/>
    <property type="evidence" value="ECO:0007669"/>
    <property type="project" value="InterPro"/>
</dbReference>
<gene>
    <name evidence="7" type="primary">nfo</name>
    <name evidence="9" type="ORF">Y981_03915</name>
</gene>
<dbReference type="Pfam" id="PF01261">
    <property type="entry name" value="AP_endonuc_2"/>
    <property type="match status" value="1"/>
</dbReference>
<name>A0A059XTT7_9BACT</name>
<evidence type="ECO:0000313" key="9">
    <source>
        <dbReference type="EMBL" id="AIA30228.1"/>
    </source>
</evidence>
<feature type="binding site" evidence="7">
    <location>
        <position position="205"/>
    </location>
    <ligand>
        <name>Zn(2+)</name>
        <dbReference type="ChEBI" id="CHEBI:29105"/>
        <label>1</label>
    </ligand>
</feature>
<keyword evidence="7" id="KW-0540">Nuclease</keyword>
<dbReference type="KEGG" id="lfp:Y981_03915"/>
<proteinExistence type="inferred from homology"/>
<keyword evidence="5 7" id="KW-0862">Zinc</keyword>
<feature type="binding site" evidence="7">
    <location>
        <position position="242"/>
    </location>
    <ligand>
        <name>Zn(2+)</name>
        <dbReference type="ChEBI" id="CHEBI:29105"/>
        <label>2</label>
    </ligand>
</feature>
<comment type="cofactor">
    <cofactor evidence="7">
        <name>Zn(2+)</name>
        <dbReference type="ChEBI" id="CHEBI:29105"/>
    </cofactor>
    <text evidence="7">Binds 3 Zn(2+) ions.</text>
</comment>
<dbReference type="CDD" id="cd00019">
    <property type="entry name" value="AP2Ec"/>
    <property type="match status" value="1"/>
</dbReference>
<keyword evidence="4 7" id="KW-0378">Hydrolase</keyword>
<dbReference type="PROSITE" id="PS00731">
    <property type="entry name" value="AP_NUCLEASE_F2_3"/>
    <property type="match status" value="1"/>
</dbReference>
<feature type="binding site" evidence="7">
    <location>
        <position position="279"/>
    </location>
    <ligand>
        <name>Zn(2+)</name>
        <dbReference type="ChEBI" id="CHEBI:29105"/>
        <label>3</label>
    </ligand>
</feature>
<feature type="binding site" evidence="7">
    <location>
        <position position="328"/>
    </location>
    <ligand>
        <name>Zn(2+)</name>
        <dbReference type="ChEBI" id="CHEBI:29105"/>
        <label>3</label>
    </ligand>
</feature>
<evidence type="ECO:0000256" key="6">
    <source>
        <dbReference type="ARBA" id="ARBA00023204"/>
    </source>
</evidence>
<evidence type="ECO:0000256" key="3">
    <source>
        <dbReference type="ARBA" id="ARBA00022763"/>
    </source>
</evidence>
<feature type="binding site" evidence="7">
    <location>
        <position position="326"/>
    </location>
    <ligand>
        <name>Zn(2+)</name>
        <dbReference type="ChEBI" id="CHEBI:29105"/>
        <label>3</label>
    </ligand>
</feature>
<dbReference type="NCBIfam" id="TIGR00587">
    <property type="entry name" value="nfo"/>
    <property type="match status" value="1"/>
</dbReference>
<evidence type="ECO:0000256" key="4">
    <source>
        <dbReference type="ARBA" id="ARBA00022801"/>
    </source>
</evidence>
<comment type="function">
    <text evidence="7">Endonuclease IV plays a role in DNA repair. It cleaves phosphodiester bonds at apurinic or apyrimidinic (AP) sites, generating a 3'-hydroxyl group and a 5'-terminal sugar phosphate.</text>
</comment>
<keyword evidence="3 7" id="KW-0227">DNA damage</keyword>
<dbReference type="SMART" id="SM00518">
    <property type="entry name" value="AP2Ec"/>
    <property type="match status" value="1"/>
</dbReference>
<dbReference type="GO" id="GO:0003906">
    <property type="term" value="F:DNA-(apurinic or apyrimidinic site) endonuclease activity"/>
    <property type="evidence" value="ECO:0007669"/>
    <property type="project" value="TreeGrafter"/>
</dbReference>
<dbReference type="InterPro" id="IPR001719">
    <property type="entry name" value="AP_endonuc_2"/>
</dbReference>
<dbReference type="GO" id="GO:0008833">
    <property type="term" value="F:deoxyribonuclease IV (phage-T4-induced) activity"/>
    <property type="evidence" value="ECO:0007669"/>
    <property type="project" value="UniProtKB-UniRule"/>
</dbReference>
<dbReference type="GO" id="GO:0008081">
    <property type="term" value="F:phosphoric diester hydrolase activity"/>
    <property type="evidence" value="ECO:0007669"/>
    <property type="project" value="TreeGrafter"/>
</dbReference>
<dbReference type="AlphaFoldDB" id="A0A059XTT7"/>
<dbReference type="SUPFAM" id="SSF51658">
    <property type="entry name" value="Xylose isomerase-like"/>
    <property type="match status" value="1"/>
</dbReference>
<keyword evidence="7 9" id="KW-0255">Endonuclease</keyword>
<evidence type="ECO:0000256" key="7">
    <source>
        <dbReference type="HAMAP-Rule" id="MF_00152"/>
    </source>
</evidence>
<organism evidence="9 10">
    <name type="scientific">Leptospirillum ferriphilum YSK</name>
    <dbReference type="NCBI Taxonomy" id="1441628"/>
    <lineage>
        <taxon>Bacteria</taxon>
        <taxon>Pseudomonadati</taxon>
        <taxon>Nitrospirota</taxon>
        <taxon>Nitrospiria</taxon>
        <taxon>Nitrospirales</taxon>
        <taxon>Nitrospiraceae</taxon>
        <taxon>Leptospirillum</taxon>
    </lineage>
</organism>
<dbReference type="EMBL" id="CP007243">
    <property type="protein sequence ID" value="AIA30228.1"/>
    <property type="molecule type" value="Genomic_DNA"/>
</dbReference>
<dbReference type="Proteomes" id="UP000027059">
    <property type="component" value="Chromosome"/>
</dbReference>
<feature type="binding site" evidence="7">
    <location>
        <position position="276"/>
    </location>
    <ligand>
        <name>Zn(2+)</name>
        <dbReference type="ChEBI" id="CHEBI:29105"/>
        <label>2</label>
    </ligand>
</feature>
<dbReference type="EC" id="3.1.21.2" evidence="7"/>
<feature type="binding site" evidence="7">
    <location>
        <position position="242"/>
    </location>
    <ligand>
        <name>Zn(2+)</name>
        <dbReference type="ChEBI" id="CHEBI:29105"/>
        <label>1</label>
    </ligand>
</feature>
<accession>A0A059XTT7</accession>
<sequence length="402" mass="44402">MPEESPWKKSSVELRHRVGVSRYSGEIFQVSCRLPEVFGRQQCPVGRARSFPVFCGRFLRYRECDSLFAIQPVFSSSKTFEASNVMADCGPMTRTTPRSLFLGTHVSIRGGLALSIERGETLGCGSIQIFSHSSRTWAVPALTEAEVNAFVSRHQKSSVGPVLMHASYLVNTATSDPEKRKKSAAALEEDWILANRLGVYGLVLHPGSAAGQSDALAIRLSAEMIRDTVDREKGGSTLLLLENTAGGGRTLGRDPGTMKQLVDRVDRPEKVGLCLDSCHLLASGAEIRNPRSYEEVLSAWTEAAGPGGIRAWHLNDALFERGSGRDRHAHIGKGAIGLWFFWTLLRDHRFTGIPMVLETPKTDDIREDRLNLGILERLSRQETFWPEDPEIVDCLAELETVA</sequence>
<dbReference type="InterPro" id="IPR018246">
    <property type="entry name" value="AP_endonuc_F2_Zn_BS"/>
</dbReference>
<protein>
    <recommendedName>
        <fullName evidence="7">Probable endonuclease 4</fullName>
        <ecNumber evidence="7">3.1.21.2</ecNumber>
    </recommendedName>
    <alternativeName>
        <fullName evidence="7">Endodeoxyribonuclease IV</fullName>
    </alternativeName>
    <alternativeName>
        <fullName evidence="7">Endonuclease IV</fullName>
    </alternativeName>
</protein>
<feature type="binding site" evidence="7">
    <location>
        <position position="358"/>
    </location>
    <ligand>
        <name>Zn(2+)</name>
        <dbReference type="ChEBI" id="CHEBI:29105"/>
        <label>2</label>
    </ligand>
</feature>
<reference evidence="9 10" key="2">
    <citation type="journal article" date="2015" name="Biomed. Res. Int.">
        <title>Effects of Arsenite Resistance on the Growth and Functional Gene Expression of Leptospirillum ferriphilum and Acidithiobacillus thiooxidans in Pure Culture and Coculture.</title>
        <authorList>
            <person name="Jiang H."/>
            <person name="Liang Y."/>
            <person name="Yin H."/>
            <person name="Xiao Y."/>
            <person name="Guo X."/>
            <person name="Xu Y."/>
            <person name="Hu Q."/>
            <person name="Liu H."/>
            <person name="Liu X."/>
        </authorList>
    </citation>
    <scope>NUCLEOTIDE SEQUENCE [LARGE SCALE GENOMIC DNA]</scope>
    <source>
        <strain evidence="9 10">YSK</strain>
    </source>
</reference>
<dbReference type="PROSITE" id="PS51432">
    <property type="entry name" value="AP_NUCLEASE_F2_4"/>
    <property type="match status" value="1"/>
</dbReference>
<dbReference type="HOGENOM" id="CLU_025885_0_1_0"/>
<feature type="domain" description="Xylose isomerase-like TIM barrel" evidence="8">
    <location>
        <begin position="120"/>
        <end position="367"/>
    </location>
</feature>
<keyword evidence="10" id="KW-1185">Reference proteome</keyword>
<evidence type="ECO:0000256" key="2">
    <source>
        <dbReference type="ARBA" id="ARBA00022723"/>
    </source>
</evidence>
<dbReference type="GO" id="GO:0008270">
    <property type="term" value="F:zinc ion binding"/>
    <property type="evidence" value="ECO:0007669"/>
    <property type="project" value="UniProtKB-UniRule"/>
</dbReference>
<feature type="binding site" evidence="7">
    <location>
        <position position="313"/>
    </location>
    <ligand>
        <name>Zn(2+)</name>
        <dbReference type="ChEBI" id="CHEBI:29105"/>
        <label>2</label>
    </ligand>
</feature>
<comment type="catalytic activity">
    <reaction evidence="7">
        <text>Endonucleolytic cleavage to 5'-phosphooligonucleotide end-products.</text>
        <dbReference type="EC" id="3.1.21.2"/>
    </reaction>
</comment>
<keyword evidence="2 7" id="KW-0479">Metal-binding</keyword>
<dbReference type="GO" id="GO:0006284">
    <property type="term" value="P:base-excision repair"/>
    <property type="evidence" value="ECO:0007669"/>
    <property type="project" value="TreeGrafter"/>
</dbReference>
<feature type="binding site" evidence="7">
    <location>
        <position position="165"/>
    </location>
    <ligand>
        <name>Zn(2+)</name>
        <dbReference type="ChEBI" id="CHEBI:29105"/>
        <label>1</label>
    </ligand>
</feature>
<evidence type="ECO:0000256" key="5">
    <source>
        <dbReference type="ARBA" id="ARBA00022833"/>
    </source>
</evidence>
<comment type="similarity">
    <text evidence="1 7">Belongs to the AP endonuclease 2 family.</text>
</comment>